<reference evidence="2 3" key="1">
    <citation type="submission" date="2020-10" db="EMBL/GenBank/DDBJ databases">
        <title>Plant Genome Project.</title>
        <authorList>
            <person name="Zhang R.-G."/>
        </authorList>
    </citation>
    <scope>NUCLEOTIDE SEQUENCE [LARGE SCALE GENOMIC DNA]</scope>
    <source>
        <strain evidence="2">FAFU-HL-1</strain>
        <tissue evidence="2">Leaf</tissue>
    </source>
</reference>
<comment type="caution">
    <text evidence="2">The sequence shown here is derived from an EMBL/GenBank/DDBJ whole genome shotgun (WGS) entry which is preliminary data.</text>
</comment>
<protein>
    <recommendedName>
        <fullName evidence="4">ATP synthase subunit e, mitochondrial</fullName>
    </recommendedName>
</protein>
<evidence type="ECO:0000313" key="3">
    <source>
        <dbReference type="Proteomes" id="UP000657918"/>
    </source>
</evidence>
<dbReference type="EMBL" id="JADGMS010000002">
    <property type="protein sequence ID" value="KAF9686746.1"/>
    <property type="molecule type" value="Genomic_DNA"/>
</dbReference>
<gene>
    <name evidence="2" type="ORF">SADUNF_Sadunf02G0021400</name>
</gene>
<name>A0A835TF58_9ROSI</name>
<accession>A0A835TF58</accession>
<sequence>MTPPPGPYSGASTLALVARASAFSFGLVYGSVKLNILKLLPMDLKKTQTLSPYHGSAHDFLFLHPLLLETDFQLGFFPLKIPGLSDEFVMYNINHYTRGIHFSNLFAFFVLRLKLGFRA</sequence>
<evidence type="ECO:0000313" key="2">
    <source>
        <dbReference type="EMBL" id="KAF9686746.1"/>
    </source>
</evidence>
<evidence type="ECO:0000256" key="1">
    <source>
        <dbReference type="SAM" id="Phobius"/>
    </source>
</evidence>
<feature type="transmembrane region" description="Helical" evidence="1">
    <location>
        <begin position="12"/>
        <end position="32"/>
    </location>
</feature>
<keyword evidence="3" id="KW-1185">Reference proteome</keyword>
<dbReference type="OrthoDB" id="850010at2759"/>
<keyword evidence="1" id="KW-0812">Transmembrane</keyword>
<keyword evidence="1" id="KW-1133">Transmembrane helix</keyword>
<dbReference type="PANTHER" id="PTHR36028">
    <property type="entry name" value="OSJNBB0050O03.8 PROTEIN"/>
    <property type="match status" value="1"/>
</dbReference>
<dbReference type="AlphaFoldDB" id="A0A835TF58"/>
<organism evidence="2 3">
    <name type="scientific">Salix dunnii</name>
    <dbReference type="NCBI Taxonomy" id="1413687"/>
    <lineage>
        <taxon>Eukaryota</taxon>
        <taxon>Viridiplantae</taxon>
        <taxon>Streptophyta</taxon>
        <taxon>Embryophyta</taxon>
        <taxon>Tracheophyta</taxon>
        <taxon>Spermatophyta</taxon>
        <taxon>Magnoliopsida</taxon>
        <taxon>eudicotyledons</taxon>
        <taxon>Gunneridae</taxon>
        <taxon>Pentapetalae</taxon>
        <taxon>rosids</taxon>
        <taxon>fabids</taxon>
        <taxon>Malpighiales</taxon>
        <taxon>Salicaceae</taxon>
        <taxon>Saliceae</taxon>
        <taxon>Salix</taxon>
    </lineage>
</organism>
<keyword evidence="1" id="KW-0472">Membrane</keyword>
<proteinExistence type="predicted"/>
<evidence type="ECO:0008006" key="4">
    <source>
        <dbReference type="Google" id="ProtNLM"/>
    </source>
</evidence>
<dbReference type="Proteomes" id="UP000657918">
    <property type="component" value="Unassembled WGS sequence"/>
</dbReference>
<dbReference type="PANTHER" id="PTHR36028:SF2">
    <property type="entry name" value="ATP SYNTHASE SUBUNIT E, MITOCHONDRIAL"/>
    <property type="match status" value="1"/>
</dbReference>